<dbReference type="InterPro" id="IPR014099">
    <property type="entry name" value="Spore_coat_GerQ"/>
</dbReference>
<dbReference type="NCBIfam" id="TIGR02728">
    <property type="entry name" value="spore_gerQ"/>
    <property type="match status" value="1"/>
</dbReference>
<proteinExistence type="predicted"/>
<gene>
    <name evidence="1" type="primary">gerQ</name>
    <name evidence="1" type="ORF">ACFFSY_16815</name>
</gene>
<keyword evidence="2" id="KW-1185">Reference proteome</keyword>
<dbReference type="RefSeq" id="WP_377496054.1">
    <property type="nucleotide sequence ID" value="NZ_JBHMDO010000027.1"/>
</dbReference>
<sequence length="227" mass="23637">MSNGYGYKGAVSPANTANWGGYGYATPYPGMGMSPSIMGSAAPSMMGGAAPSMMGSAAPAMMGSAAPSVMGGAAPSMMGMPTMLPTAVAGVQSQQAGVPTGVPNGSIITPGGGNIVTVPVVEESYIENILRLNRGKFATFYMTYENNREWNAKIFKGIIEAAGRDHIIISDPTTGKRFLLLMLNLDYVEFEGEINYQYTFQGMTISNMTPMNSGTPAATTLPASNGR</sequence>
<name>A0ABV5KU26_9BACL</name>
<evidence type="ECO:0000313" key="1">
    <source>
        <dbReference type="EMBL" id="MFB9327592.1"/>
    </source>
</evidence>
<reference evidence="1 2" key="1">
    <citation type="submission" date="2024-09" db="EMBL/GenBank/DDBJ databases">
        <authorList>
            <person name="Sun Q."/>
            <person name="Mori K."/>
        </authorList>
    </citation>
    <scope>NUCLEOTIDE SEQUENCE [LARGE SCALE GENOMIC DNA]</scope>
    <source>
        <strain evidence="1 2">TISTR 2452</strain>
    </source>
</reference>
<organism evidence="1 2">
    <name type="scientific">Paenibacillus aurantiacus</name>
    <dbReference type="NCBI Taxonomy" id="1936118"/>
    <lineage>
        <taxon>Bacteria</taxon>
        <taxon>Bacillati</taxon>
        <taxon>Bacillota</taxon>
        <taxon>Bacilli</taxon>
        <taxon>Bacillales</taxon>
        <taxon>Paenibacillaceae</taxon>
        <taxon>Paenibacillus</taxon>
    </lineage>
</organism>
<keyword evidence="1" id="KW-0946">Virion</keyword>
<dbReference type="Pfam" id="PF09671">
    <property type="entry name" value="Spore_GerQ"/>
    <property type="match status" value="1"/>
</dbReference>
<evidence type="ECO:0000313" key="2">
    <source>
        <dbReference type="Proteomes" id="UP001589747"/>
    </source>
</evidence>
<comment type="caution">
    <text evidence="1">The sequence shown here is derived from an EMBL/GenBank/DDBJ whole genome shotgun (WGS) entry which is preliminary data.</text>
</comment>
<dbReference type="Proteomes" id="UP001589747">
    <property type="component" value="Unassembled WGS sequence"/>
</dbReference>
<keyword evidence="1" id="KW-0167">Capsid protein</keyword>
<accession>A0ABV5KU26</accession>
<protein>
    <submittedName>
        <fullName evidence="1">Spore coat protein GerQ</fullName>
    </submittedName>
</protein>
<dbReference type="EMBL" id="JBHMDO010000027">
    <property type="protein sequence ID" value="MFB9327592.1"/>
    <property type="molecule type" value="Genomic_DNA"/>
</dbReference>